<accession>A0A6A4VC57</accession>
<evidence type="ECO:0000259" key="6">
    <source>
        <dbReference type="Pfam" id="PF01266"/>
    </source>
</evidence>
<dbReference type="GO" id="GO:0071949">
    <property type="term" value="F:FAD binding"/>
    <property type="evidence" value="ECO:0007669"/>
    <property type="project" value="InterPro"/>
</dbReference>
<dbReference type="GO" id="GO:0005737">
    <property type="term" value="C:cytoplasm"/>
    <property type="evidence" value="ECO:0007669"/>
    <property type="project" value="TreeGrafter"/>
</dbReference>
<keyword evidence="8" id="KW-1185">Reference proteome</keyword>
<gene>
    <name evidence="7" type="primary">DAO</name>
    <name evidence="7" type="ORF">FJT64_010585</name>
</gene>
<dbReference type="GO" id="GO:0019478">
    <property type="term" value="P:D-amino acid catabolic process"/>
    <property type="evidence" value="ECO:0007669"/>
    <property type="project" value="TreeGrafter"/>
</dbReference>
<dbReference type="Pfam" id="PF01266">
    <property type="entry name" value="DAO"/>
    <property type="match status" value="1"/>
</dbReference>
<evidence type="ECO:0000256" key="4">
    <source>
        <dbReference type="ARBA" id="ARBA00022827"/>
    </source>
</evidence>
<evidence type="ECO:0000256" key="2">
    <source>
        <dbReference type="ARBA" id="ARBA00006730"/>
    </source>
</evidence>
<evidence type="ECO:0000256" key="5">
    <source>
        <dbReference type="ARBA" id="ARBA00023002"/>
    </source>
</evidence>
<evidence type="ECO:0000256" key="3">
    <source>
        <dbReference type="ARBA" id="ARBA00022630"/>
    </source>
</evidence>
<evidence type="ECO:0000313" key="8">
    <source>
        <dbReference type="Proteomes" id="UP000440578"/>
    </source>
</evidence>
<dbReference type="GO" id="GO:0003884">
    <property type="term" value="F:D-amino-acid oxidase activity"/>
    <property type="evidence" value="ECO:0007669"/>
    <property type="project" value="InterPro"/>
</dbReference>
<dbReference type="InterPro" id="IPR006076">
    <property type="entry name" value="FAD-dep_OxRdtase"/>
</dbReference>
<dbReference type="AlphaFoldDB" id="A0A6A4VC57"/>
<protein>
    <submittedName>
        <fullName evidence="7">D-amino-acid oxidase</fullName>
    </submittedName>
</protein>
<comment type="cofactor">
    <cofactor evidence="1">
        <name>FAD</name>
        <dbReference type="ChEBI" id="CHEBI:57692"/>
    </cofactor>
</comment>
<sequence>MDDALTSFPTEAEALEAKTQLEELMKAAGMNIHKWMSNNSQIVEEWVGLRPHRDPVRIEKERLDTGLTVVHCYGHGGYGVMTAPGSAALVSRLVTEVTSGDFTNPAISSL</sequence>
<keyword evidence="5" id="KW-0560">Oxidoreductase</keyword>
<evidence type="ECO:0000313" key="7">
    <source>
        <dbReference type="EMBL" id="KAF0291273.1"/>
    </source>
</evidence>
<dbReference type="PANTHER" id="PTHR11530:SF17">
    <property type="entry name" value="RE49860P"/>
    <property type="match status" value="1"/>
</dbReference>
<organism evidence="7 8">
    <name type="scientific">Amphibalanus amphitrite</name>
    <name type="common">Striped barnacle</name>
    <name type="synonym">Balanus amphitrite</name>
    <dbReference type="NCBI Taxonomy" id="1232801"/>
    <lineage>
        <taxon>Eukaryota</taxon>
        <taxon>Metazoa</taxon>
        <taxon>Ecdysozoa</taxon>
        <taxon>Arthropoda</taxon>
        <taxon>Crustacea</taxon>
        <taxon>Multicrustacea</taxon>
        <taxon>Cirripedia</taxon>
        <taxon>Thoracica</taxon>
        <taxon>Thoracicalcarea</taxon>
        <taxon>Balanomorpha</taxon>
        <taxon>Balanoidea</taxon>
        <taxon>Balanidae</taxon>
        <taxon>Amphibalaninae</taxon>
        <taxon>Amphibalanus</taxon>
    </lineage>
</organism>
<keyword evidence="3" id="KW-0285">Flavoprotein</keyword>
<feature type="domain" description="FAD dependent oxidoreductase" evidence="6">
    <location>
        <begin position="31"/>
        <end position="92"/>
    </location>
</feature>
<dbReference type="InterPro" id="IPR023209">
    <property type="entry name" value="DAO"/>
</dbReference>
<dbReference type="OrthoDB" id="2015447at2759"/>
<reference evidence="7 8" key="1">
    <citation type="submission" date="2019-07" db="EMBL/GenBank/DDBJ databases">
        <title>Draft genome assembly of a fouling barnacle, Amphibalanus amphitrite (Darwin, 1854): The first reference genome for Thecostraca.</title>
        <authorList>
            <person name="Kim W."/>
        </authorList>
    </citation>
    <scope>NUCLEOTIDE SEQUENCE [LARGE SCALE GENOMIC DNA]</scope>
    <source>
        <strain evidence="7">SNU_AA5</strain>
        <tissue evidence="7">Soma without cirri and trophi</tissue>
    </source>
</reference>
<dbReference type="Gene3D" id="3.40.50.720">
    <property type="entry name" value="NAD(P)-binding Rossmann-like Domain"/>
    <property type="match status" value="1"/>
</dbReference>
<name>A0A6A4VC57_AMPAM</name>
<dbReference type="Proteomes" id="UP000440578">
    <property type="component" value="Unassembled WGS sequence"/>
</dbReference>
<keyword evidence="4" id="KW-0274">FAD</keyword>
<comment type="caution">
    <text evidence="7">The sequence shown here is derived from an EMBL/GenBank/DDBJ whole genome shotgun (WGS) entry which is preliminary data.</text>
</comment>
<comment type="similarity">
    <text evidence="2">Belongs to the DAMOX/DASOX family.</text>
</comment>
<dbReference type="EMBL" id="VIIS01001893">
    <property type="protein sequence ID" value="KAF0291273.1"/>
    <property type="molecule type" value="Genomic_DNA"/>
</dbReference>
<evidence type="ECO:0000256" key="1">
    <source>
        <dbReference type="ARBA" id="ARBA00001974"/>
    </source>
</evidence>
<dbReference type="PANTHER" id="PTHR11530">
    <property type="entry name" value="D-AMINO ACID OXIDASE"/>
    <property type="match status" value="1"/>
</dbReference>
<proteinExistence type="inferred from homology"/>
<dbReference type="SUPFAM" id="SSF51971">
    <property type="entry name" value="Nucleotide-binding domain"/>
    <property type="match status" value="1"/>
</dbReference>